<reference evidence="6 7" key="1">
    <citation type="journal article" date="2020" name="ISME J.">
        <title>Comparative genomics reveals insights into cyanobacterial evolution and habitat adaptation.</title>
        <authorList>
            <person name="Chen M.Y."/>
            <person name="Teng W.K."/>
            <person name="Zhao L."/>
            <person name="Hu C.X."/>
            <person name="Zhou Y.K."/>
            <person name="Han B.P."/>
            <person name="Song L.R."/>
            <person name="Shu W.S."/>
        </authorList>
    </citation>
    <scope>NUCLEOTIDE SEQUENCE [LARGE SCALE GENOMIC DNA]</scope>
    <source>
        <strain evidence="6 7">FACHB-1050</strain>
    </source>
</reference>
<evidence type="ECO:0000256" key="3">
    <source>
        <dbReference type="ARBA" id="ARBA00022692"/>
    </source>
</evidence>
<evidence type="ECO:0000256" key="1">
    <source>
        <dbReference type="ARBA" id="ARBA00004370"/>
    </source>
</evidence>
<dbReference type="Proteomes" id="UP000618445">
    <property type="component" value="Unassembled WGS sequence"/>
</dbReference>
<comment type="subcellular location">
    <subcellularLocation>
        <location evidence="1">Membrane</location>
    </subcellularLocation>
</comment>
<evidence type="ECO:0000313" key="7">
    <source>
        <dbReference type="Proteomes" id="UP000618445"/>
    </source>
</evidence>
<keyword evidence="7" id="KW-1185">Reference proteome</keyword>
<protein>
    <submittedName>
        <fullName evidence="6">YqaE/Pmp3 family membrane protein</fullName>
    </submittedName>
</protein>
<dbReference type="RefSeq" id="WP_190581900.1">
    <property type="nucleotide sequence ID" value="NZ_CAWPQU010000057.1"/>
</dbReference>
<gene>
    <name evidence="6" type="ORF">H6G05_22835</name>
</gene>
<proteinExistence type="inferred from homology"/>
<comment type="similarity">
    <text evidence="2">Belongs to the UPF0057 (PMP3) family.</text>
</comment>
<name>A0ABR8CH21_9CYAN</name>
<sequence length="55" mass="5915">MKLILGILLPPLGVFLAYGFSVTLLINIGLTLLGWVPGIIHAVWAISKQGEQTNN</sequence>
<evidence type="ECO:0000256" key="2">
    <source>
        <dbReference type="ARBA" id="ARBA00009530"/>
    </source>
</evidence>
<comment type="caution">
    <text evidence="6">The sequence shown here is derived from an EMBL/GenBank/DDBJ whole genome shotgun (WGS) entry which is preliminary data.</text>
</comment>
<dbReference type="Pfam" id="PF01679">
    <property type="entry name" value="Pmp3"/>
    <property type="match status" value="1"/>
</dbReference>
<dbReference type="PANTHER" id="PTHR21659">
    <property type="entry name" value="HYDROPHOBIC PROTEIN RCI2 LOW TEMPERATURE AND SALT RESPONSIVE PROTEIN LTI6 -RELATED"/>
    <property type="match status" value="1"/>
</dbReference>
<keyword evidence="5" id="KW-0472">Membrane</keyword>
<accession>A0ABR8CH21</accession>
<keyword evidence="4" id="KW-1133">Transmembrane helix</keyword>
<keyword evidence="3" id="KW-0812">Transmembrane</keyword>
<evidence type="ECO:0000313" key="6">
    <source>
        <dbReference type="EMBL" id="MBD2319660.1"/>
    </source>
</evidence>
<evidence type="ECO:0000256" key="4">
    <source>
        <dbReference type="ARBA" id="ARBA00022989"/>
    </source>
</evidence>
<dbReference type="InterPro" id="IPR000612">
    <property type="entry name" value="PMP3"/>
</dbReference>
<evidence type="ECO:0000256" key="5">
    <source>
        <dbReference type="ARBA" id="ARBA00023136"/>
    </source>
</evidence>
<organism evidence="6 7">
    <name type="scientific">Phormidium tenue FACHB-1050</name>
    <dbReference type="NCBI Taxonomy" id="2692857"/>
    <lineage>
        <taxon>Bacteria</taxon>
        <taxon>Bacillati</taxon>
        <taxon>Cyanobacteriota</taxon>
        <taxon>Cyanophyceae</taxon>
        <taxon>Oscillatoriophycideae</taxon>
        <taxon>Oscillatoriales</taxon>
        <taxon>Oscillatoriaceae</taxon>
        <taxon>Phormidium</taxon>
    </lineage>
</organism>
<dbReference type="PANTHER" id="PTHR21659:SF42">
    <property type="entry name" value="UPF0057 MEMBRANE PROTEIN ZK632.10-RELATED"/>
    <property type="match status" value="1"/>
</dbReference>
<dbReference type="EMBL" id="JACJQY010000060">
    <property type="protein sequence ID" value="MBD2319660.1"/>
    <property type="molecule type" value="Genomic_DNA"/>
</dbReference>